<dbReference type="RefSeq" id="WP_260998012.1">
    <property type="nucleotide sequence ID" value="NZ_CP054475.1"/>
</dbReference>
<organism evidence="2 3">
    <name type="scientific">Thalassolituus hydrocarboniclasticus</name>
    <dbReference type="NCBI Taxonomy" id="2742796"/>
    <lineage>
        <taxon>Bacteria</taxon>
        <taxon>Pseudomonadati</taxon>
        <taxon>Pseudomonadota</taxon>
        <taxon>Gammaproteobacteria</taxon>
        <taxon>Oceanospirillales</taxon>
        <taxon>Oceanospirillaceae</taxon>
        <taxon>Thalassolituus</taxon>
    </lineage>
</organism>
<dbReference type="Gene3D" id="1.10.10.10">
    <property type="entry name" value="Winged helix-like DNA-binding domain superfamily/Winged helix DNA-binding domain"/>
    <property type="match status" value="1"/>
</dbReference>
<dbReference type="InterPro" id="IPR016032">
    <property type="entry name" value="Sig_transdc_resp-reg_C-effctor"/>
</dbReference>
<dbReference type="EMBL" id="CP054475">
    <property type="protein sequence ID" value="UXD86012.1"/>
    <property type="molecule type" value="Genomic_DNA"/>
</dbReference>
<dbReference type="Proteomes" id="UP001065322">
    <property type="component" value="Chromosome"/>
</dbReference>
<evidence type="ECO:0000313" key="3">
    <source>
        <dbReference type="Proteomes" id="UP001065322"/>
    </source>
</evidence>
<protein>
    <recommendedName>
        <fullName evidence="1">HTH luxR-type domain-containing protein</fullName>
    </recommendedName>
</protein>
<keyword evidence="3" id="KW-1185">Reference proteome</keyword>
<feature type="domain" description="HTH luxR-type" evidence="1">
    <location>
        <begin position="310"/>
        <end position="367"/>
    </location>
</feature>
<evidence type="ECO:0000313" key="2">
    <source>
        <dbReference type="EMBL" id="UXD86012.1"/>
    </source>
</evidence>
<evidence type="ECO:0000259" key="1">
    <source>
        <dbReference type="SMART" id="SM00421"/>
    </source>
</evidence>
<name>A0ABY6A486_9GAMM</name>
<accession>A0ABY6A486</accession>
<dbReference type="InterPro" id="IPR000792">
    <property type="entry name" value="Tscrpt_reg_LuxR_C"/>
</dbReference>
<gene>
    <name evidence="2" type="ORF">HUF19_00460</name>
</gene>
<sequence>MQEDLLDFVGDIYEASYKPGHWEVVMAKLCQLTGSKSSVLIIENQKSGNRQIISIYGISRILAVAYNAGLGRYDNTFSLVKTKINDVTILPSQELKQNNPSYYQFILKPADIGHISVVDLHKDSDIRIGMAVHRSLNAPGYSNNETNILRLISPHICRAVLIQRELGNARSEARNMMSLVSKIPMGMLLVGQDGTVKFCNSVAQHVLGRHKGLSLAEDKLQAHSRESQKQLDSALQDVLDALHHRSESAAAVRTVSFSHPHASFPLVLFISSVQEPGSHFTVPDEERCARVYISDPGGQMNISAAQIADVFALTNAEAQVTLCLVNGLKLADIAEHNGTALETVRSQLKSVFYKLGVNTQQDVIRIIIQTMMPLTGGAQEYQPGG</sequence>
<dbReference type="SMART" id="SM00421">
    <property type="entry name" value="HTH_LUXR"/>
    <property type="match status" value="1"/>
</dbReference>
<reference evidence="3" key="1">
    <citation type="submission" date="2020-06" db="EMBL/GenBank/DDBJ databases">
        <title>Thalassolituus marinus alknpb1M-1, a hydrocarbon-degrading bacterium isolated from the deep-sea overlying water using an in-situ strategy from the South China Sea basin.</title>
        <authorList>
            <person name="Dong C."/>
            <person name="Chen Y."/>
            <person name="Shao Z."/>
        </authorList>
    </citation>
    <scope>NUCLEOTIDE SEQUENCE [LARGE SCALE GENOMIC DNA]</scope>
    <source>
        <strain evidence="3">alknpb1M-1</strain>
    </source>
</reference>
<proteinExistence type="predicted"/>
<dbReference type="InterPro" id="IPR036388">
    <property type="entry name" value="WH-like_DNA-bd_sf"/>
</dbReference>
<dbReference type="SUPFAM" id="SSF46894">
    <property type="entry name" value="C-terminal effector domain of the bipartite response regulators"/>
    <property type="match status" value="1"/>
</dbReference>